<dbReference type="Proteomes" id="UP000235388">
    <property type="component" value="Unassembled WGS sequence"/>
</dbReference>
<keyword evidence="2" id="KW-1185">Reference proteome</keyword>
<proteinExistence type="predicted"/>
<comment type="caution">
    <text evidence="1">The sequence shown here is derived from an EMBL/GenBank/DDBJ whole genome shotgun (WGS) entry which is preliminary data.</text>
</comment>
<protein>
    <submittedName>
        <fullName evidence="1">Uncharacterized protein</fullName>
    </submittedName>
</protein>
<organism evidence="1 2">
    <name type="scientific">Puccinia coronata f. sp. avenae</name>
    <dbReference type="NCBI Taxonomy" id="200324"/>
    <lineage>
        <taxon>Eukaryota</taxon>
        <taxon>Fungi</taxon>
        <taxon>Dikarya</taxon>
        <taxon>Basidiomycota</taxon>
        <taxon>Pucciniomycotina</taxon>
        <taxon>Pucciniomycetes</taxon>
        <taxon>Pucciniales</taxon>
        <taxon>Pucciniaceae</taxon>
        <taxon>Puccinia</taxon>
    </lineage>
</organism>
<reference evidence="1 2" key="1">
    <citation type="submission" date="2017-11" db="EMBL/GenBank/DDBJ databases">
        <title>De novo assembly and phasing of dikaryotic genomes from two isolates of Puccinia coronata f. sp. avenae, the causal agent of oat crown rust.</title>
        <authorList>
            <person name="Miller M.E."/>
            <person name="Zhang Y."/>
            <person name="Omidvar V."/>
            <person name="Sperschneider J."/>
            <person name="Schwessinger B."/>
            <person name="Raley C."/>
            <person name="Palmer J.M."/>
            <person name="Garnica D."/>
            <person name="Upadhyaya N."/>
            <person name="Rathjen J."/>
            <person name="Taylor J.M."/>
            <person name="Park R.F."/>
            <person name="Dodds P.N."/>
            <person name="Hirsch C.D."/>
            <person name="Kianian S.F."/>
            <person name="Figueroa M."/>
        </authorList>
    </citation>
    <scope>NUCLEOTIDE SEQUENCE [LARGE SCALE GENOMIC DNA]</scope>
    <source>
        <strain evidence="1">12NC29</strain>
    </source>
</reference>
<evidence type="ECO:0000313" key="1">
    <source>
        <dbReference type="EMBL" id="PLW14915.1"/>
    </source>
</evidence>
<accession>A0A2N5SNU6</accession>
<dbReference type="AlphaFoldDB" id="A0A2N5SNU6"/>
<dbReference type="EMBL" id="PGCJ01000909">
    <property type="protein sequence ID" value="PLW14915.1"/>
    <property type="molecule type" value="Genomic_DNA"/>
</dbReference>
<name>A0A2N5SNU6_9BASI</name>
<evidence type="ECO:0000313" key="2">
    <source>
        <dbReference type="Proteomes" id="UP000235388"/>
    </source>
</evidence>
<sequence>MTSPARPPNSPHVKVWGGGGKILINFVGRRCHWPASDKLSLAERYTLRRPAEYHSSTADRCTLFHPGKRSSPRPAGAVIRRVKEKMTSASRYSLQSVPASNPSRPVGKRLCQPAGGILPDTKLYQPANTSLSASRREVPSRGYVSRSTKESVRDLPWSAHIFWGGVWWAGRLCSKERINSTKSHAEPLPIQDQTCEADV</sequence>
<gene>
    <name evidence="1" type="ORF">PCANC_14776</name>
</gene>